<dbReference type="PANTHER" id="PTHR33415:SF12">
    <property type="entry name" value="PROTEIN EMBRYO DEFECTIVE 514"/>
    <property type="match status" value="1"/>
</dbReference>
<dbReference type="RefSeq" id="WP_062247465.1">
    <property type="nucleotide sequence ID" value="NZ_LHZA01000068.1"/>
</dbReference>
<protein>
    <recommendedName>
        <fullName evidence="3">DUF3223 domain-containing protein</fullName>
    </recommendedName>
</protein>
<evidence type="ECO:0008006" key="3">
    <source>
        <dbReference type="Google" id="ProtNLM"/>
    </source>
</evidence>
<sequence length="102" mass="11086">MPAKPFSLGELHFANKGDAVAYLNAILHKYDVGDKVSAEDSKILIAALARHPEGDKKISSGVADFSVRTADYGTKCFWVNRTDGTTEKFAHRACVYGNVRPG</sequence>
<evidence type="ECO:0000313" key="2">
    <source>
        <dbReference type="Proteomes" id="UP000075473"/>
    </source>
</evidence>
<dbReference type="Proteomes" id="UP000075473">
    <property type="component" value="Unassembled WGS sequence"/>
</dbReference>
<dbReference type="InterPro" id="IPR044673">
    <property type="entry name" value="DCL-like"/>
</dbReference>
<reference evidence="1 2" key="1">
    <citation type="submission" date="2015-06" db="EMBL/GenBank/DDBJ databases">
        <title>Improved classification and identification of acetic acid bacteria using matrix-assisted laser desorption/ionization time-of-flight mass spectrometry; Gluconobacter nephelii and Gluconobacter uchimurae are later heterotypic synonyms of Gluconobacter japonicus and Gluconobacter oxydans, respectively.</title>
        <authorList>
            <person name="Li L."/>
            <person name="Cleenwerck I."/>
            <person name="De Vuyst L."/>
            <person name="Vandamme P."/>
        </authorList>
    </citation>
    <scope>NUCLEOTIDE SEQUENCE [LARGE SCALE GENOMIC DNA]</scope>
    <source>
        <strain evidence="1 2">LMG 1625</strain>
    </source>
</reference>
<proteinExistence type="predicted"/>
<dbReference type="Pfam" id="PF11523">
    <property type="entry name" value="DUF3223"/>
    <property type="match status" value="1"/>
</dbReference>
<dbReference type="AlphaFoldDB" id="A0A149QZR7"/>
<name>A0A149QZR7_9PROT</name>
<comment type="caution">
    <text evidence="1">The sequence shown here is derived from an EMBL/GenBank/DDBJ whole genome shotgun (WGS) entry which is preliminary data.</text>
</comment>
<evidence type="ECO:0000313" key="1">
    <source>
        <dbReference type="EMBL" id="KXV02624.1"/>
    </source>
</evidence>
<organism evidence="1 2">
    <name type="scientific">Acetobacter cerevisiae</name>
    <dbReference type="NCBI Taxonomy" id="178900"/>
    <lineage>
        <taxon>Bacteria</taxon>
        <taxon>Pseudomonadati</taxon>
        <taxon>Pseudomonadota</taxon>
        <taxon>Alphaproteobacteria</taxon>
        <taxon>Acetobacterales</taxon>
        <taxon>Acetobacteraceae</taxon>
        <taxon>Acetobacter</taxon>
    </lineage>
</organism>
<accession>A0A149QZR7</accession>
<dbReference type="Gene3D" id="3.10.450.40">
    <property type="match status" value="1"/>
</dbReference>
<dbReference type="EMBL" id="LHZA01000068">
    <property type="protein sequence ID" value="KXV02624.1"/>
    <property type="molecule type" value="Genomic_DNA"/>
</dbReference>
<dbReference type="PANTHER" id="PTHR33415">
    <property type="entry name" value="PROTEIN EMBRYO DEFECTIVE 514"/>
    <property type="match status" value="1"/>
</dbReference>
<dbReference type="PATRIC" id="fig|178900.5.peg.294"/>
<gene>
    <name evidence="1" type="ORF">AD928_00715</name>
</gene>